<feature type="compositionally biased region" description="Basic and acidic residues" evidence="4">
    <location>
        <begin position="628"/>
        <end position="642"/>
    </location>
</feature>
<evidence type="ECO:0000256" key="4">
    <source>
        <dbReference type="SAM" id="MobiDB-lite"/>
    </source>
</evidence>
<dbReference type="PROSITE" id="PS00658">
    <property type="entry name" value="FORK_HEAD_2"/>
    <property type="match status" value="1"/>
</dbReference>
<feature type="region of interest" description="Disordered" evidence="4">
    <location>
        <begin position="1"/>
        <end position="118"/>
    </location>
</feature>
<dbReference type="Pfam" id="PF00250">
    <property type="entry name" value="Forkhead"/>
    <property type="match status" value="1"/>
</dbReference>
<dbReference type="Gene3D" id="1.10.10.10">
    <property type="entry name" value="Winged helix-like DNA-binding domain superfamily/Winged helix DNA-binding domain"/>
    <property type="match status" value="1"/>
</dbReference>
<comment type="subcellular location">
    <subcellularLocation>
        <location evidence="3">Nucleus</location>
    </subcellularLocation>
</comment>
<feature type="compositionally biased region" description="Polar residues" evidence="4">
    <location>
        <begin position="38"/>
        <end position="60"/>
    </location>
</feature>
<feature type="region of interest" description="Disordered" evidence="4">
    <location>
        <begin position="981"/>
        <end position="1011"/>
    </location>
</feature>
<evidence type="ECO:0000256" key="1">
    <source>
        <dbReference type="ARBA" id="ARBA00023125"/>
    </source>
</evidence>
<feature type="region of interest" description="Disordered" evidence="4">
    <location>
        <begin position="200"/>
        <end position="231"/>
    </location>
</feature>
<feature type="compositionally biased region" description="Basic and acidic residues" evidence="4">
    <location>
        <begin position="671"/>
        <end position="740"/>
    </location>
</feature>
<dbReference type="Proteomes" id="UP001521116">
    <property type="component" value="Unassembled WGS sequence"/>
</dbReference>
<dbReference type="InterPro" id="IPR036390">
    <property type="entry name" value="WH_DNA-bd_sf"/>
</dbReference>
<feature type="domain" description="FHA" evidence="5">
    <location>
        <begin position="333"/>
        <end position="366"/>
    </location>
</feature>
<name>A0ABR3TGC5_9PEZI</name>
<dbReference type="InterPro" id="IPR045178">
    <property type="entry name" value="Fhl1/FHA1"/>
</dbReference>
<feature type="region of interest" description="Disordered" evidence="4">
    <location>
        <begin position="397"/>
        <end position="782"/>
    </location>
</feature>
<feature type="region of interest" description="Disordered" evidence="4">
    <location>
        <begin position="256"/>
        <end position="286"/>
    </location>
</feature>
<accession>A0ABR3TGC5</accession>
<evidence type="ECO:0000313" key="8">
    <source>
        <dbReference type="Proteomes" id="UP001521116"/>
    </source>
</evidence>
<dbReference type="SUPFAM" id="SSF46785">
    <property type="entry name" value="Winged helix' DNA-binding domain"/>
    <property type="match status" value="1"/>
</dbReference>
<dbReference type="Pfam" id="PF00498">
    <property type="entry name" value="FHA"/>
    <property type="match status" value="1"/>
</dbReference>
<dbReference type="InterPro" id="IPR000253">
    <property type="entry name" value="FHA_dom"/>
</dbReference>
<keyword evidence="8" id="KW-1185">Reference proteome</keyword>
<keyword evidence="2 3" id="KW-0539">Nucleus</keyword>
<dbReference type="Gene3D" id="2.60.200.20">
    <property type="match status" value="1"/>
</dbReference>
<dbReference type="EMBL" id="JAJVDC020000001">
    <property type="protein sequence ID" value="KAL1638467.1"/>
    <property type="molecule type" value="Genomic_DNA"/>
</dbReference>
<feature type="compositionally biased region" description="Polar residues" evidence="4">
    <location>
        <begin position="69"/>
        <end position="84"/>
    </location>
</feature>
<dbReference type="PROSITE" id="PS50039">
    <property type="entry name" value="FORK_HEAD_3"/>
    <property type="match status" value="1"/>
</dbReference>
<comment type="caution">
    <text evidence="7">The sequence shown here is derived from an EMBL/GenBank/DDBJ whole genome shotgun (WGS) entry which is preliminary data.</text>
</comment>
<dbReference type="InterPro" id="IPR030456">
    <property type="entry name" value="TF_fork_head_CS_2"/>
</dbReference>
<dbReference type="PANTHER" id="PTHR21712:SF29">
    <property type="entry name" value="PRE-RRNA-PROCESSING PROTEIN FHL1"/>
    <property type="match status" value="1"/>
</dbReference>
<evidence type="ECO:0000313" key="7">
    <source>
        <dbReference type="EMBL" id="KAL1638467.1"/>
    </source>
</evidence>
<keyword evidence="1 3" id="KW-0238">DNA-binding</keyword>
<feature type="compositionally biased region" description="Basic and acidic residues" evidence="4">
    <location>
        <begin position="594"/>
        <end position="603"/>
    </location>
</feature>
<feature type="compositionally biased region" description="Low complexity" evidence="4">
    <location>
        <begin position="572"/>
        <end position="593"/>
    </location>
</feature>
<feature type="compositionally biased region" description="Low complexity" evidence="4">
    <location>
        <begin position="1110"/>
        <end position="1124"/>
    </location>
</feature>
<feature type="region of interest" description="Disordered" evidence="4">
    <location>
        <begin position="128"/>
        <end position="147"/>
    </location>
</feature>
<feature type="region of interest" description="Disordered" evidence="4">
    <location>
        <begin position="1107"/>
        <end position="1133"/>
    </location>
</feature>
<dbReference type="InterPro" id="IPR008984">
    <property type="entry name" value="SMAD_FHA_dom_sf"/>
</dbReference>
<feature type="compositionally biased region" description="Low complexity" evidence="4">
    <location>
        <begin position="987"/>
        <end position="998"/>
    </location>
</feature>
<organism evidence="7 8">
    <name type="scientific">Neofusicoccum ribis</name>
    <dbReference type="NCBI Taxonomy" id="45134"/>
    <lineage>
        <taxon>Eukaryota</taxon>
        <taxon>Fungi</taxon>
        <taxon>Dikarya</taxon>
        <taxon>Ascomycota</taxon>
        <taxon>Pezizomycotina</taxon>
        <taxon>Dothideomycetes</taxon>
        <taxon>Dothideomycetes incertae sedis</taxon>
        <taxon>Botryosphaeriales</taxon>
        <taxon>Botryosphaeriaceae</taxon>
        <taxon>Neofusicoccum</taxon>
    </lineage>
</organism>
<proteinExistence type="predicted"/>
<feature type="compositionally biased region" description="Basic and acidic residues" evidence="4">
    <location>
        <begin position="538"/>
        <end position="571"/>
    </location>
</feature>
<dbReference type="PROSITE" id="PS50006">
    <property type="entry name" value="FHA_DOMAIN"/>
    <property type="match status" value="1"/>
</dbReference>
<reference evidence="7 8" key="1">
    <citation type="submission" date="2024-02" db="EMBL/GenBank/DDBJ databases">
        <title>De novo assembly and annotation of 12 fungi associated with fruit tree decline syndrome in Ontario, Canada.</title>
        <authorList>
            <person name="Sulman M."/>
            <person name="Ellouze W."/>
            <person name="Ilyukhin E."/>
        </authorList>
    </citation>
    <scope>NUCLEOTIDE SEQUENCE [LARGE SCALE GENOMIC DNA]</scope>
    <source>
        <strain evidence="7 8">M1-105</strain>
    </source>
</reference>
<gene>
    <name evidence="7" type="ORF">SLS56_000276</name>
</gene>
<dbReference type="InterPro" id="IPR001766">
    <property type="entry name" value="Fork_head_dom"/>
</dbReference>
<feature type="domain" description="Fork-head" evidence="6">
    <location>
        <begin position="785"/>
        <end position="860"/>
    </location>
</feature>
<protein>
    <recommendedName>
        <fullName evidence="9">Forkhead domain-containing protein</fullName>
    </recommendedName>
</protein>
<dbReference type="PANTHER" id="PTHR21712">
    <property type="entry name" value="PRE-RRNA-PROCESSING PROTEIN FHL1"/>
    <property type="match status" value="1"/>
</dbReference>
<sequence>MEGIEESLAVAASEGASDRLQATSTQDEEEVAKDDSSGGAQTQPSDEKQTTQPDTTNPSTPILPAETVANDQSTDQVEPTQVTEEATRGIKTTVDVGSLPDPFVSGPPDLTGGAGPGPVLMDGANGQDYYGSMDVQPSDALAIPPDMLDPTYPLSSHSGLQVEDSRQCAFAKLEFPDGDFYMTTYAVELGRDARAFQQEMRRRKQEELQEQTGSVGEGPQTPIRPTAPSVASVCRSNLSECGGIMGGDDYHVNVAPLKRKKKKKESKSTSSSSQRHSRKSSIAGSNAFEPIDYNGLVFNQPETSSFLPDPYEIPLVPIHPPMSESGPVGHKGISRKHLKIYYSFDNQGFEMKVLGRNGAFLNEVHYLPEHDAVELHDGDKIQIGAVAIMFRLPNAPADDDAHSESSDSISGGISLNFEDGRGQSIVPDDESDDDGFSYAEHYDFSPHAYGWDSEEEEFSADDDAEDEYRENEHLPKVKLKLKLKQPAQQATTKDSKAEARLKKRKKKEKLKAKKEAKVKAKAAGKSTPKAQSAVQPEEVFKDKGKEKENEKEKEKEREREKEKKEKKEKAASKTATKTASKTASKTTSKAPSKTVDKPKEKTEPASQVSIVPPEDVPQPSTEISQPEIKTEGGKDKDEKKLEIQANKDSSGRRVLTAEEAEKLGLEPGTVIERKKGPGRPPKDGIMSKREKAEIMRRKKEAEKARKLGLDPESITKVDLTRPREKKDGEGKSEKKPKSEGAEGESAGPDGEGQGAEKKSVKISRPLRTPSPEMKESDYTEEQLQRPAANYVVLIHEAISNSKEGKLNLQQIYSAIERKYPYYKFKTGTTGWQSSVRHNLGQHDAFRKAEKEGKGWLLNLDLTTPLLTSLPMERCPMEHQTTNTLLVHTPPDHRQLQDSLHTRPLSNALINLHMVLSLLDKQHSQFSIGHRMGPPMVPEHLILVLTEARPMEPHLAHPLCLTLRILPHPHILLLEDPTRRPVLHRQQSTTPAPASASHPPNEPIPPRKPNLYSDSAPYATMLNNFRDYYIRNAHAMLKRKLTRDEIVKLTDRGLERALYPERYPQKEEETDENAKLDLKDEKDIEDAVKGMLKKFNFGYLVEEAESRVGRAPAPTGASPAPSSVSDLEFQWNDR</sequence>
<evidence type="ECO:0000259" key="6">
    <source>
        <dbReference type="PROSITE" id="PS50039"/>
    </source>
</evidence>
<evidence type="ECO:0008006" key="9">
    <source>
        <dbReference type="Google" id="ProtNLM"/>
    </source>
</evidence>
<dbReference type="PRINTS" id="PR00053">
    <property type="entry name" value="FORKHEAD"/>
</dbReference>
<feature type="compositionally biased region" description="Basic and acidic residues" evidence="4">
    <location>
        <begin position="649"/>
        <end position="664"/>
    </location>
</feature>
<feature type="compositionally biased region" description="Basic residues" evidence="4">
    <location>
        <begin position="501"/>
        <end position="512"/>
    </location>
</feature>
<dbReference type="InterPro" id="IPR036388">
    <property type="entry name" value="WH-like_DNA-bd_sf"/>
</dbReference>
<evidence type="ECO:0000256" key="2">
    <source>
        <dbReference type="ARBA" id="ARBA00023242"/>
    </source>
</evidence>
<feature type="compositionally biased region" description="Acidic residues" evidence="4">
    <location>
        <begin position="452"/>
        <end position="469"/>
    </location>
</feature>
<dbReference type="CDD" id="cd00059">
    <property type="entry name" value="FH_FOX"/>
    <property type="match status" value="1"/>
</dbReference>
<dbReference type="SUPFAM" id="SSF49879">
    <property type="entry name" value="SMAD/FHA domain"/>
    <property type="match status" value="1"/>
</dbReference>
<evidence type="ECO:0000256" key="3">
    <source>
        <dbReference type="PROSITE-ProRule" id="PRU00089"/>
    </source>
</evidence>
<dbReference type="SMART" id="SM00339">
    <property type="entry name" value="FH"/>
    <property type="match status" value="1"/>
</dbReference>
<feature type="DNA-binding region" description="Fork-head" evidence="3">
    <location>
        <begin position="785"/>
        <end position="860"/>
    </location>
</feature>
<evidence type="ECO:0000259" key="5">
    <source>
        <dbReference type="PROSITE" id="PS50006"/>
    </source>
</evidence>